<dbReference type="RefSeq" id="WP_212325326.1">
    <property type="nucleotide sequence ID" value="NZ_AP024463.1"/>
</dbReference>
<keyword evidence="2" id="KW-0472">Membrane</keyword>
<dbReference type="Proteomes" id="UP000678513">
    <property type="component" value="Chromosome"/>
</dbReference>
<gene>
    <name evidence="4" type="ORF">J5A65_03365</name>
</gene>
<feature type="transmembrane region" description="Helical" evidence="2">
    <location>
        <begin position="36"/>
        <end position="57"/>
    </location>
</feature>
<dbReference type="Pfam" id="PF26571">
    <property type="entry name" value="VldE"/>
    <property type="match status" value="1"/>
</dbReference>
<evidence type="ECO:0000313" key="5">
    <source>
        <dbReference type="Proteomes" id="UP000678513"/>
    </source>
</evidence>
<dbReference type="InterPro" id="IPR003646">
    <property type="entry name" value="SH3-like_bac-type"/>
</dbReference>
<dbReference type="Pfam" id="PF08239">
    <property type="entry name" value="SH3_3"/>
    <property type="match status" value="1"/>
</dbReference>
<evidence type="ECO:0000256" key="2">
    <source>
        <dbReference type="SAM" id="Phobius"/>
    </source>
</evidence>
<organism evidence="4 5">
    <name type="scientific">Arachnia rubra</name>
    <dbReference type="NCBI Taxonomy" id="1547448"/>
    <lineage>
        <taxon>Bacteria</taxon>
        <taxon>Bacillati</taxon>
        <taxon>Actinomycetota</taxon>
        <taxon>Actinomycetes</taxon>
        <taxon>Propionibacteriales</taxon>
        <taxon>Propionibacteriaceae</taxon>
        <taxon>Arachnia</taxon>
    </lineage>
</organism>
<dbReference type="SMART" id="SM00287">
    <property type="entry name" value="SH3b"/>
    <property type="match status" value="1"/>
</dbReference>
<feature type="region of interest" description="Disordered" evidence="1">
    <location>
        <begin position="59"/>
        <end position="142"/>
    </location>
</feature>
<reference evidence="4 5" key="1">
    <citation type="submission" date="2021-03" db="EMBL/GenBank/DDBJ databases">
        <title>Human Oral Microbial Genomes.</title>
        <authorList>
            <person name="Johnston C.D."/>
            <person name="Chen T."/>
            <person name="Dewhirst F.E."/>
        </authorList>
    </citation>
    <scope>NUCLEOTIDE SEQUENCE [LARGE SCALE GENOMIC DNA]</scope>
    <source>
        <strain evidence="4 5">DSMZ 100122</strain>
    </source>
</reference>
<keyword evidence="2" id="KW-0812">Transmembrane</keyword>
<proteinExistence type="predicted"/>
<keyword evidence="2" id="KW-1133">Transmembrane helix</keyword>
<accession>A0ABX7Y6G1</accession>
<dbReference type="Gene3D" id="2.30.30.40">
    <property type="entry name" value="SH3 Domains"/>
    <property type="match status" value="1"/>
</dbReference>
<feature type="region of interest" description="Disordered" evidence="1">
    <location>
        <begin position="204"/>
        <end position="239"/>
    </location>
</feature>
<protein>
    <submittedName>
        <fullName evidence="4">SH3 domain-containing protein</fullName>
    </submittedName>
</protein>
<dbReference type="InterPro" id="IPR058593">
    <property type="entry name" value="ARB_07466-like_C"/>
</dbReference>
<evidence type="ECO:0000259" key="3">
    <source>
        <dbReference type="PROSITE" id="PS51781"/>
    </source>
</evidence>
<keyword evidence="5" id="KW-1185">Reference proteome</keyword>
<name>A0ABX7Y6G1_9ACTN</name>
<feature type="compositionally biased region" description="Low complexity" evidence="1">
    <location>
        <begin position="210"/>
        <end position="239"/>
    </location>
</feature>
<evidence type="ECO:0000313" key="4">
    <source>
        <dbReference type="EMBL" id="QUC08789.1"/>
    </source>
</evidence>
<dbReference type="EMBL" id="CP072384">
    <property type="protein sequence ID" value="QUC08789.1"/>
    <property type="molecule type" value="Genomic_DNA"/>
</dbReference>
<feature type="compositionally biased region" description="Low complexity" evidence="1">
    <location>
        <begin position="90"/>
        <end position="135"/>
    </location>
</feature>
<feature type="domain" description="SH3b" evidence="3">
    <location>
        <begin position="144"/>
        <end position="207"/>
    </location>
</feature>
<evidence type="ECO:0000256" key="1">
    <source>
        <dbReference type="SAM" id="MobiDB-lite"/>
    </source>
</evidence>
<sequence>MAKARRAFQDGDEDYILDITPSAVSSPRRGAKRPRLFGKFIAPIALSGLVIAGSFAISSKGNSDQVADPTYSDVNLGVSRGNERTPLPSPSESSETDASAPAPLPTAPSTEATSAEATPTPESTSESATPTPTDTFDPSELGNKVGEKYIVSSANVRTGPGSSYDVRTTLDAGIALTVTDVSTNGWQQVSYKGRAGWVKSDLLSDEKPETPSASPTSSSPSSSSSAQSESSGTCSSSSAKSIESGLTAKSVSVLRKVCATFPDVKTYGGYRNESGYHGQGRAIDVMVSGDRAWEIARWLREHASELGVMEVIHAQKIWTTQRSSEGWRSMSDRGSATANHYDHVHISVVG</sequence>
<dbReference type="PROSITE" id="PS51781">
    <property type="entry name" value="SH3B"/>
    <property type="match status" value="1"/>
</dbReference>